<evidence type="ECO:0000256" key="3">
    <source>
        <dbReference type="ARBA" id="ARBA00022833"/>
    </source>
</evidence>
<dbReference type="PANTHER" id="PTHR42940">
    <property type="entry name" value="ALCOHOL DEHYDROGENASE 1-RELATED"/>
    <property type="match status" value="1"/>
</dbReference>
<dbReference type="GO" id="GO:0005737">
    <property type="term" value="C:cytoplasm"/>
    <property type="evidence" value="ECO:0007669"/>
    <property type="project" value="TreeGrafter"/>
</dbReference>
<evidence type="ECO:0000256" key="1">
    <source>
        <dbReference type="ARBA" id="ARBA00001947"/>
    </source>
</evidence>
<evidence type="ECO:0000256" key="2">
    <source>
        <dbReference type="ARBA" id="ARBA00022723"/>
    </source>
</evidence>
<proteinExistence type="predicted"/>
<evidence type="ECO:0000256" key="4">
    <source>
        <dbReference type="ARBA" id="ARBA00023002"/>
    </source>
</evidence>
<organism evidence="6 7">
    <name type="scientific">Calycina marina</name>
    <dbReference type="NCBI Taxonomy" id="1763456"/>
    <lineage>
        <taxon>Eukaryota</taxon>
        <taxon>Fungi</taxon>
        <taxon>Dikarya</taxon>
        <taxon>Ascomycota</taxon>
        <taxon>Pezizomycotina</taxon>
        <taxon>Leotiomycetes</taxon>
        <taxon>Helotiales</taxon>
        <taxon>Pezizellaceae</taxon>
        <taxon>Calycina</taxon>
    </lineage>
</organism>
<accession>A0A9P8CCK5</accession>
<dbReference type="InterPro" id="IPR011032">
    <property type="entry name" value="GroES-like_sf"/>
</dbReference>
<dbReference type="InterPro" id="IPR013154">
    <property type="entry name" value="ADH-like_N"/>
</dbReference>
<keyword evidence="3" id="KW-0862">Zinc</keyword>
<keyword evidence="4" id="KW-0560">Oxidoreductase</keyword>
<dbReference type="Proteomes" id="UP000887226">
    <property type="component" value="Unassembled WGS sequence"/>
</dbReference>
<dbReference type="SUPFAM" id="SSF50129">
    <property type="entry name" value="GroES-like"/>
    <property type="match status" value="1"/>
</dbReference>
<dbReference type="Gene3D" id="3.40.50.720">
    <property type="entry name" value="NAD(P)-binding Rossmann-like Domain"/>
    <property type="match status" value="1"/>
</dbReference>
<dbReference type="PANTHER" id="PTHR42940:SF8">
    <property type="entry name" value="VACUOLAR PROTEIN SORTING-ASSOCIATED PROTEIN 11"/>
    <property type="match status" value="1"/>
</dbReference>
<keyword evidence="7" id="KW-1185">Reference proteome</keyword>
<comment type="cofactor">
    <cofactor evidence="1">
        <name>Zn(2+)</name>
        <dbReference type="ChEBI" id="CHEBI:29105"/>
    </cofactor>
</comment>
<gene>
    <name evidence="6" type="ORF">BJ878DRAFT_517368</name>
</gene>
<evidence type="ECO:0000313" key="7">
    <source>
        <dbReference type="Proteomes" id="UP000887226"/>
    </source>
</evidence>
<dbReference type="GO" id="GO:0046872">
    <property type="term" value="F:metal ion binding"/>
    <property type="evidence" value="ECO:0007669"/>
    <property type="project" value="UniProtKB-KW"/>
</dbReference>
<reference evidence="6" key="1">
    <citation type="journal article" date="2021" name="IMA Fungus">
        <title>Genomic characterization of three marine fungi, including Emericellopsis atlantica sp. nov. with signatures of a generalist lifestyle and marine biomass degradation.</title>
        <authorList>
            <person name="Hagestad O.C."/>
            <person name="Hou L."/>
            <person name="Andersen J.H."/>
            <person name="Hansen E.H."/>
            <person name="Altermark B."/>
            <person name="Li C."/>
            <person name="Kuhnert E."/>
            <person name="Cox R.J."/>
            <person name="Crous P.W."/>
            <person name="Spatafora J.W."/>
            <person name="Lail K."/>
            <person name="Amirebrahimi M."/>
            <person name="Lipzen A."/>
            <person name="Pangilinan J."/>
            <person name="Andreopoulos W."/>
            <person name="Hayes R.D."/>
            <person name="Ng V."/>
            <person name="Grigoriev I.V."/>
            <person name="Jackson S.A."/>
            <person name="Sutton T.D.S."/>
            <person name="Dobson A.D.W."/>
            <person name="Rama T."/>
        </authorList>
    </citation>
    <scope>NUCLEOTIDE SEQUENCE</scope>
    <source>
        <strain evidence="6">TRa3180A</strain>
    </source>
</reference>
<protein>
    <submittedName>
        <fullName evidence="6">Chaperonin 10-like protein</fullName>
    </submittedName>
</protein>
<dbReference type="EMBL" id="MU254116">
    <property type="protein sequence ID" value="KAG9242083.1"/>
    <property type="molecule type" value="Genomic_DNA"/>
</dbReference>
<name>A0A9P8CCK5_9HELO</name>
<comment type="caution">
    <text evidence="6">The sequence shown here is derived from an EMBL/GenBank/DDBJ whole genome shotgun (WGS) entry which is preliminary data.</text>
</comment>
<sequence length="161" mass="17491">MVLNNEFKSKLPYIGSHEPTGTIYALGPDVKDWNVGDRVGITNFESVDHTCPDCKTHRPKYCDNPLMMGITTDGTWDEYMVADARFLVAISENVPFAQATGHICAGLAIYGAILKAGVRKGTYIAIVRVGRLDHVSTQLAKAMGYAVVAVDTKNEALDPAM</sequence>
<dbReference type="AlphaFoldDB" id="A0A9P8CCK5"/>
<evidence type="ECO:0000259" key="5">
    <source>
        <dbReference type="Pfam" id="PF08240"/>
    </source>
</evidence>
<dbReference type="Gene3D" id="3.90.180.10">
    <property type="entry name" value="Medium-chain alcohol dehydrogenases, catalytic domain"/>
    <property type="match status" value="1"/>
</dbReference>
<dbReference type="OrthoDB" id="256333at2759"/>
<dbReference type="GO" id="GO:0004022">
    <property type="term" value="F:alcohol dehydrogenase (NAD+) activity"/>
    <property type="evidence" value="ECO:0007669"/>
    <property type="project" value="TreeGrafter"/>
</dbReference>
<keyword evidence="2" id="KW-0479">Metal-binding</keyword>
<feature type="domain" description="Alcohol dehydrogenase-like N-terminal" evidence="5">
    <location>
        <begin position="8"/>
        <end position="91"/>
    </location>
</feature>
<evidence type="ECO:0000313" key="6">
    <source>
        <dbReference type="EMBL" id="KAG9242083.1"/>
    </source>
</evidence>
<dbReference type="Pfam" id="PF08240">
    <property type="entry name" value="ADH_N"/>
    <property type="match status" value="1"/>
</dbReference>